<dbReference type="SUPFAM" id="SSF159941">
    <property type="entry name" value="MM3350-like"/>
    <property type="match status" value="1"/>
</dbReference>
<organism evidence="2 3">
    <name type="scientific">Lacticaseibacillus manihotivorans</name>
    <dbReference type="NCBI Taxonomy" id="88233"/>
    <lineage>
        <taxon>Bacteria</taxon>
        <taxon>Bacillati</taxon>
        <taxon>Bacillota</taxon>
        <taxon>Bacilli</taxon>
        <taxon>Lactobacillales</taxon>
        <taxon>Lactobacillaceae</taxon>
        <taxon>Lacticaseibacillus</taxon>
    </lineage>
</organism>
<evidence type="ECO:0000313" key="2">
    <source>
        <dbReference type="EMBL" id="QFQ90941.1"/>
    </source>
</evidence>
<sequence length="135" mass="15490">MFDRKMNSASILRKCFDYIIHRLSGLKGSEKHCGGNSYTLPASDYPRVIAGTGWGIVENVGGDGGLQRLQEAFVEHRGDEYAEYSQWLGVTEFDLHAFDLDEMNQRLKKIPPVYRKVYEANQQPSEAMIRYIQRI</sequence>
<dbReference type="Gene3D" id="3.10.290.30">
    <property type="entry name" value="MM3350-like"/>
    <property type="match status" value="1"/>
</dbReference>
<reference evidence="2 3" key="1">
    <citation type="submission" date="2019-10" db="EMBL/GenBank/DDBJ databases">
        <title>Genome sequencing of Lactobacillus manihotivorans.</title>
        <authorList>
            <person name="Kim K."/>
        </authorList>
    </citation>
    <scope>NUCLEOTIDE SEQUENCE [LARGE SCALE GENOMIC DNA]</scope>
    <source>
        <strain evidence="2 3">LM010</strain>
    </source>
</reference>
<dbReference type="Proteomes" id="UP000388452">
    <property type="component" value="Chromosome"/>
</dbReference>
<dbReference type="InterPro" id="IPR012912">
    <property type="entry name" value="Plasmid_pRiA4b_Orf3-like"/>
</dbReference>
<name>A0A5P8JQH7_9LACO</name>
<dbReference type="AlphaFoldDB" id="A0A5P8JQH7"/>
<evidence type="ECO:0000259" key="1">
    <source>
        <dbReference type="Pfam" id="PF07929"/>
    </source>
</evidence>
<protein>
    <recommendedName>
        <fullName evidence="1">Plasmid pRiA4b Orf3-like domain-containing protein</fullName>
    </recommendedName>
</protein>
<gene>
    <name evidence="2" type="ORF">LM010_05655</name>
</gene>
<evidence type="ECO:0000313" key="3">
    <source>
        <dbReference type="Proteomes" id="UP000388452"/>
    </source>
</evidence>
<proteinExistence type="predicted"/>
<dbReference type="Pfam" id="PF07929">
    <property type="entry name" value="PRiA4_ORF3"/>
    <property type="match status" value="1"/>
</dbReference>
<dbReference type="InterPro" id="IPR024047">
    <property type="entry name" value="MM3350-like_sf"/>
</dbReference>
<dbReference type="EMBL" id="CP045068">
    <property type="protein sequence ID" value="QFQ90941.1"/>
    <property type="molecule type" value="Genomic_DNA"/>
</dbReference>
<feature type="domain" description="Plasmid pRiA4b Orf3-like" evidence="1">
    <location>
        <begin position="42"/>
        <end position="102"/>
    </location>
</feature>
<accession>A0A5P8JQH7</accession>